<dbReference type="OrthoDB" id="3057599at2759"/>
<keyword evidence="3" id="KW-1185">Reference proteome</keyword>
<accession>A0A0M8MWW7</accession>
<evidence type="ECO:0000256" key="1">
    <source>
        <dbReference type="SAM" id="Phobius"/>
    </source>
</evidence>
<evidence type="ECO:0000313" key="2">
    <source>
        <dbReference type="EMBL" id="KOS21006.1"/>
    </source>
</evidence>
<keyword evidence="1" id="KW-0812">Transmembrane</keyword>
<dbReference type="AlphaFoldDB" id="A0A0M8MWW7"/>
<dbReference type="STRING" id="150374.A0A0M8MWW7"/>
<sequence>MSIFVPILGGGFLIALTGPDGTVRMYPNKAVFGVLLALLAVYVGGLCLAVPFRSQLALPRPVTCIADMVSLCSASELVLDAAFRSRADGTLDLWWGAASTD</sequence>
<comment type="caution">
    <text evidence="2">The sequence shown here is derived from an EMBL/GenBank/DDBJ whole genome shotgun (WGS) entry which is preliminary data.</text>
</comment>
<name>A0A0M8MWW7_ESCWE</name>
<proteinExistence type="predicted"/>
<dbReference type="Proteomes" id="UP000053831">
    <property type="component" value="Unassembled WGS sequence"/>
</dbReference>
<reference evidence="2 3" key="1">
    <citation type="submission" date="2015-07" db="EMBL/GenBank/DDBJ databases">
        <title>The genome of the fungus Escovopsis weberi, a specialized disease agent of ant agriculture.</title>
        <authorList>
            <person name="de Man T.J."/>
            <person name="Stajich J.E."/>
            <person name="Kubicek C.P."/>
            <person name="Chenthamara K."/>
            <person name="Atanasova L."/>
            <person name="Druzhinina I.S."/>
            <person name="Birnbaum S."/>
            <person name="Barribeau S.M."/>
            <person name="Teiling C."/>
            <person name="Suen G."/>
            <person name="Currie C."/>
            <person name="Gerardo N.M."/>
        </authorList>
    </citation>
    <scope>NUCLEOTIDE SEQUENCE [LARGE SCALE GENOMIC DNA]</scope>
</reference>
<keyword evidence="1" id="KW-0472">Membrane</keyword>
<gene>
    <name evidence="2" type="ORF">ESCO_004158</name>
</gene>
<evidence type="ECO:0000313" key="3">
    <source>
        <dbReference type="Proteomes" id="UP000053831"/>
    </source>
</evidence>
<dbReference type="EMBL" id="LGSR01000013">
    <property type="protein sequence ID" value="KOS21006.1"/>
    <property type="molecule type" value="Genomic_DNA"/>
</dbReference>
<organism evidence="2 3">
    <name type="scientific">Escovopsis weberi</name>
    <dbReference type="NCBI Taxonomy" id="150374"/>
    <lineage>
        <taxon>Eukaryota</taxon>
        <taxon>Fungi</taxon>
        <taxon>Dikarya</taxon>
        <taxon>Ascomycota</taxon>
        <taxon>Pezizomycotina</taxon>
        <taxon>Sordariomycetes</taxon>
        <taxon>Hypocreomycetidae</taxon>
        <taxon>Hypocreales</taxon>
        <taxon>Hypocreaceae</taxon>
        <taxon>Escovopsis</taxon>
    </lineage>
</organism>
<keyword evidence="1" id="KW-1133">Transmembrane helix</keyword>
<feature type="transmembrane region" description="Helical" evidence="1">
    <location>
        <begin position="29"/>
        <end position="50"/>
    </location>
</feature>
<protein>
    <submittedName>
        <fullName evidence="2">Uncharacterized protein</fullName>
    </submittedName>
</protein>